<sequence>MHSALAEAHSPVATTKDRRLRLIWKDPKTGRYSHVGWLEALADGRYCFRYTPEAVDIDGFTYVSQYPDPSQTYVSEVLPAFFANRVMNRRRPSYDQYVGWLGLDPDALPVEIMARTGGGRATDFYQLVEDFNLREGRCEGRFFISGMRHVIPGLELLGALRPGQELALKDEPHNPVNERAILLNADGHPVGYLPDWLVDDAHRLRQEGSVSIYVDQVNHDAPPHLAVLCKLEATVV</sequence>
<protein>
    <recommendedName>
        <fullName evidence="3">HIRAN domain-containing protein</fullName>
    </recommendedName>
</protein>
<keyword evidence="1" id="KW-0479">Metal-binding</keyword>
<organism evidence="4 5">
    <name type="scientific">Arachnia rubra</name>
    <dbReference type="NCBI Taxonomy" id="1547448"/>
    <lineage>
        <taxon>Bacteria</taxon>
        <taxon>Bacillati</taxon>
        <taxon>Actinomycetota</taxon>
        <taxon>Actinomycetes</taxon>
        <taxon>Propionibacteriales</taxon>
        <taxon>Propionibacteriaceae</taxon>
        <taxon>Arachnia</taxon>
    </lineage>
</organism>
<keyword evidence="2" id="KW-0378">Hydrolase</keyword>
<accession>A0ABX7Y6F8</accession>
<gene>
    <name evidence="4" type="ORF">J5A65_03505</name>
</gene>
<keyword evidence="5" id="KW-1185">Reference proteome</keyword>
<dbReference type="RefSeq" id="WP_212325377.1">
    <property type="nucleotide sequence ID" value="NZ_AP024463.1"/>
</dbReference>
<dbReference type="InterPro" id="IPR014905">
    <property type="entry name" value="HIRAN"/>
</dbReference>
<evidence type="ECO:0000256" key="1">
    <source>
        <dbReference type="ARBA" id="ARBA00022723"/>
    </source>
</evidence>
<name>A0ABX7Y6F8_9ACTN</name>
<dbReference type="Proteomes" id="UP000678513">
    <property type="component" value="Chromosome"/>
</dbReference>
<dbReference type="Pfam" id="PF08797">
    <property type="entry name" value="HIRAN"/>
    <property type="match status" value="1"/>
</dbReference>
<evidence type="ECO:0000256" key="2">
    <source>
        <dbReference type="ARBA" id="ARBA00022801"/>
    </source>
</evidence>
<evidence type="ECO:0000313" key="5">
    <source>
        <dbReference type="Proteomes" id="UP000678513"/>
    </source>
</evidence>
<evidence type="ECO:0000259" key="3">
    <source>
        <dbReference type="Pfam" id="PF08797"/>
    </source>
</evidence>
<feature type="domain" description="HIRAN" evidence="3">
    <location>
        <begin position="142"/>
        <end position="233"/>
    </location>
</feature>
<proteinExistence type="predicted"/>
<evidence type="ECO:0000313" key="4">
    <source>
        <dbReference type="EMBL" id="QUC08814.1"/>
    </source>
</evidence>
<dbReference type="EMBL" id="CP072384">
    <property type="protein sequence ID" value="QUC08814.1"/>
    <property type="molecule type" value="Genomic_DNA"/>
</dbReference>
<reference evidence="4 5" key="1">
    <citation type="submission" date="2021-03" db="EMBL/GenBank/DDBJ databases">
        <title>Human Oral Microbial Genomes.</title>
        <authorList>
            <person name="Johnston C.D."/>
            <person name="Chen T."/>
            <person name="Dewhirst F.E."/>
        </authorList>
    </citation>
    <scope>NUCLEOTIDE SEQUENCE [LARGE SCALE GENOMIC DNA]</scope>
    <source>
        <strain evidence="4 5">DSMZ 100122</strain>
    </source>
</reference>
<dbReference type="Gene3D" id="3.30.70.2330">
    <property type="match status" value="1"/>
</dbReference>